<name>S4VZ94_9VIRU</name>
<reference evidence="1 2" key="1">
    <citation type="journal article" date="2013" name="Science">
        <title>Pandoraviruses: amoeba viruses with genomes up to 2.5 Mb reaching that of parasitic eukaryotes.</title>
        <authorList>
            <person name="Philippe N."/>
            <person name="Legendre M."/>
            <person name="Doutre G."/>
            <person name="Coute Y."/>
            <person name="Poirot O."/>
            <person name="Lescot M."/>
            <person name="Arslan D."/>
            <person name="Seltzer V."/>
            <person name="Bertaux L."/>
            <person name="Bruley C."/>
            <person name="Garin J."/>
            <person name="Claverie J.M."/>
            <person name="Abergel C."/>
        </authorList>
    </citation>
    <scope>NUCLEOTIDE SEQUENCE [LARGE SCALE GENOMIC DNA]</scope>
</reference>
<gene>
    <name evidence="1" type="ORF">psal_cds_1311</name>
</gene>
<protein>
    <submittedName>
        <fullName evidence="1">Uncharacterized protein</fullName>
    </submittedName>
</protein>
<proteinExistence type="predicted"/>
<dbReference type="GeneID" id="16607475"/>
<dbReference type="EMBL" id="KC977571">
    <property type="protein sequence ID" value="AGO85688.2"/>
    <property type="molecule type" value="Genomic_DNA"/>
</dbReference>
<accession>S4VZ94</accession>
<dbReference type="RefSeq" id="YP_008438767.2">
    <property type="nucleotide sequence ID" value="NC_022098.1"/>
</dbReference>
<dbReference type="KEGG" id="vg:16607475"/>
<evidence type="ECO:0000313" key="1">
    <source>
        <dbReference type="EMBL" id="AGO85688.2"/>
    </source>
</evidence>
<evidence type="ECO:0000313" key="2">
    <source>
        <dbReference type="Proteomes" id="UP000204584"/>
    </source>
</evidence>
<organism evidence="1 2">
    <name type="scientific">Pandoravirus salinus</name>
    <dbReference type="NCBI Taxonomy" id="1349410"/>
    <lineage>
        <taxon>Viruses</taxon>
        <taxon>Pandoravirus</taxon>
    </lineage>
</organism>
<dbReference type="Proteomes" id="UP000204584">
    <property type="component" value="Segment"/>
</dbReference>
<keyword evidence="2" id="KW-1185">Reference proteome</keyword>
<sequence>MLATEPLYDPPLTRPRSTITAMRPCQTISCLLIGFWVAACVEGAIGARGICHIESEIRPRSDQIVLTNDARMHGDTSDPRWSMLSADEALRQADRHTRISLVFYQHHPDALGPHGIHCDDDGACGPLVPDACVAAKDGPIAAESFDDPAAVCALSDCKRHRVEFIDGTYSHMVLCQSDRIFSDLTIIGQRRPHIPLLSHCDMR</sequence>